<dbReference type="PANTHER" id="PTHR11360">
    <property type="entry name" value="MONOCARBOXYLATE TRANSPORTER"/>
    <property type="match status" value="1"/>
</dbReference>
<protein>
    <recommendedName>
        <fullName evidence="4">Monocarboxylate transporter</fullName>
    </recommendedName>
</protein>
<evidence type="ECO:0000313" key="2">
    <source>
        <dbReference type="EMBL" id="KAK2182534.1"/>
    </source>
</evidence>
<feature type="transmembrane region" description="Helical" evidence="1">
    <location>
        <begin position="108"/>
        <end position="126"/>
    </location>
</feature>
<evidence type="ECO:0000256" key="1">
    <source>
        <dbReference type="SAM" id="Phobius"/>
    </source>
</evidence>
<keyword evidence="1" id="KW-0472">Membrane</keyword>
<dbReference type="SUPFAM" id="SSF103473">
    <property type="entry name" value="MFS general substrate transporter"/>
    <property type="match status" value="1"/>
</dbReference>
<dbReference type="AlphaFoldDB" id="A0AAD9L3S0"/>
<reference evidence="2" key="1">
    <citation type="journal article" date="2023" name="Mol. Biol. Evol.">
        <title>Third-Generation Sequencing Reveals the Adaptive Role of the Epigenome in Three Deep-Sea Polychaetes.</title>
        <authorList>
            <person name="Perez M."/>
            <person name="Aroh O."/>
            <person name="Sun Y."/>
            <person name="Lan Y."/>
            <person name="Juniper S.K."/>
            <person name="Young C.R."/>
            <person name="Angers B."/>
            <person name="Qian P.Y."/>
        </authorList>
    </citation>
    <scope>NUCLEOTIDE SEQUENCE</scope>
    <source>
        <strain evidence="2">R07B-5</strain>
    </source>
</reference>
<keyword evidence="1" id="KW-0812">Transmembrane</keyword>
<dbReference type="Gene3D" id="1.20.1250.20">
    <property type="entry name" value="MFS general substrate transporter like domains"/>
    <property type="match status" value="1"/>
</dbReference>
<gene>
    <name evidence="2" type="ORF">NP493_350g01041</name>
</gene>
<keyword evidence="3" id="KW-1185">Reference proteome</keyword>
<accession>A0AAD9L3S0</accession>
<dbReference type="InterPro" id="IPR011701">
    <property type="entry name" value="MFS"/>
</dbReference>
<dbReference type="InterPro" id="IPR036259">
    <property type="entry name" value="MFS_trans_sf"/>
</dbReference>
<dbReference type="InterPro" id="IPR050327">
    <property type="entry name" value="Proton-linked_MCT"/>
</dbReference>
<dbReference type="EMBL" id="JAODUO010000350">
    <property type="protein sequence ID" value="KAK2182534.1"/>
    <property type="molecule type" value="Genomic_DNA"/>
</dbReference>
<organism evidence="2 3">
    <name type="scientific">Ridgeia piscesae</name>
    <name type="common">Tubeworm</name>
    <dbReference type="NCBI Taxonomy" id="27915"/>
    <lineage>
        <taxon>Eukaryota</taxon>
        <taxon>Metazoa</taxon>
        <taxon>Spiralia</taxon>
        <taxon>Lophotrochozoa</taxon>
        <taxon>Annelida</taxon>
        <taxon>Polychaeta</taxon>
        <taxon>Sedentaria</taxon>
        <taxon>Canalipalpata</taxon>
        <taxon>Sabellida</taxon>
        <taxon>Siboglinidae</taxon>
        <taxon>Ridgeia</taxon>
    </lineage>
</organism>
<proteinExistence type="predicted"/>
<feature type="transmembrane region" description="Helical" evidence="1">
    <location>
        <begin position="138"/>
        <end position="157"/>
    </location>
</feature>
<dbReference type="Proteomes" id="UP001209878">
    <property type="component" value="Unassembled WGS sequence"/>
</dbReference>
<dbReference type="Pfam" id="PF07690">
    <property type="entry name" value="MFS_1"/>
    <property type="match status" value="1"/>
</dbReference>
<feature type="transmembrane region" description="Helical" evidence="1">
    <location>
        <begin position="47"/>
        <end position="66"/>
    </location>
</feature>
<keyword evidence="1" id="KW-1133">Transmembrane helix</keyword>
<feature type="transmembrane region" description="Helical" evidence="1">
    <location>
        <begin position="12"/>
        <end position="35"/>
    </location>
</feature>
<evidence type="ECO:0000313" key="3">
    <source>
        <dbReference type="Proteomes" id="UP001209878"/>
    </source>
</evidence>
<sequence length="204" mass="22119">MYLPQRSRNLGITPIDGAFLISIINVTNTVSRVLVGWMTDMPRVDCVCISSAMMTLGGVATMLSPMCTTYTLLAVYAAVYGMCIASFISLQSIIIVDLMGLDALTNAFGLMCLFKGAGCYVGPPLAGWLCDMFPGRQAAFYLSGSVMAVAGLLSFSLRRLANRRKERIIHVWSSPDMVPMQEYAIPMIELHRASSSTQASQSHG</sequence>
<dbReference type="GO" id="GO:0008028">
    <property type="term" value="F:monocarboxylic acid transmembrane transporter activity"/>
    <property type="evidence" value="ECO:0007669"/>
    <property type="project" value="TreeGrafter"/>
</dbReference>
<name>A0AAD9L3S0_RIDPI</name>
<evidence type="ECO:0008006" key="4">
    <source>
        <dbReference type="Google" id="ProtNLM"/>
    </source>
</evidence>
<dbReference type="PANTHER" id="PTHR11360:SF238">
    <property type="entry name" value="SD10469P"/>
    <property type="match status" value="1"/>
</dbReference>
<comment type="caution">
    <text evidence="2">The sequence shown here is derived from an EMBL/GenBank/DDBJ whole genome shotgun (WGS) entry which is preliminary data.</text>
</comment>
<feature type="transmembrane region" description="Helical" evidence="1">
    <location>
        <begin position="72"/>
        <end position="96"/>
    </location>
</feature>